<feature type="domain" description="ABC transmembrane type-1" evidence="9">
    <location>
        <begin position="94"/>
        <end position="290"/>
    </location>
</feature>
<feature type="transmembrane region" description="Helical" evidence="7">
    <location>
        <begin position="269"/>
        <end position="290"/>
    </location>
</feature>
<feature type="transmembrane region" description="Helical" evidence="7">
    <location>
        <begin position="203"/>
        <end position="227"/>
    </location>
</feature>
<dbReference type="GO" id="GO:0055085">
    <property type="term" value="P:transmembrane transport"/>
    <property type="evidence" value="ECO:0007669"/>
    <property type="project" value="InterPro"/>
</dbReference>
<feature type="transmembrane region" description="Helical" evidence="7">
    <location>
        <begin position="162"/>
        <end position="182"/>
    </location>
</feature>
<evidence type="ECO:0000259" key="9">
    <source>
        <dbReference type="PROSITE" id="PS50928"/>
    </source>
</evidence>
<evidence type="ECO:0000313" key="10">
    <source>
        <dbReference type="EMBL" id="CQR65591.1"/>
    </source>
</evidence>
<evidence type="ECO:0000256" key="5">
    <source>
        <dbReference type="ARBA" id="ARBA00022989"/>
    </source>
</evidence>
<accession>A0A0F7W8H2</accession>
<feature type="transmembrane region" description="Helical" evidence="7">
    <location>
        <begin position="97"/>
        <end position="117"/>
    </location>
</feature>
<dbReference type="Proteomes" id="UP000035016">
    <property type="component" value="Chromosome Chromosome"/>
</dbReference>
<comment type="subcellular location">
    <subcellularLocation>
        <location evidence="1 7">Cell membrane</location>
        <topology evidence="1 7">Multi-pass membrane protein</topology>
    </subcellularLocation>
</comment>
<evidence type="ECO:0000256" key="8">
    <source>
        <dbReference type="SAM" id="MobiDB-lite"/>
    </source>
</evidence>
<protein>
    <submittedName>
        <fullName evidence="10">L-arabinose transport system permease protein AraQ</fullName>
    </submittedName>
</protein>
<dbReference type="InterPro" id="IPR035906">
    <property type="entry name" value="MetI-like_sf"/>
</dbReference>
<evidence type="ECO:0000313" key="11">
    <source>
        <dbReference type="Proteomes" id="UP000035016"/>
    </source>
</evidence>
<evidence type="ECO:0000256" key="6">
    <source>
        <dbReference type="ARBA" id="ARBA00023136"/>
    </source>
</evidence>
<proteinExistence type="inferred from homology"/>
<dbReference type="EMBL" id="LN831790">
    <property type="protein sequence ID" value="CQR65591.1"/>
    <property type="molecule type" value="Genomic_DNA"/>
</dbReference>
<dbReference type="GO" id="GO:0005886">
    <property type="term" value="C:plasma membrane"/>
    <property type="evidence" value="ECO:0007669"/>
    <property type="project" value="UniProtKB-SubCell"/>
</dbReference>
<dbReference type="SUPFAM" id="SSF161098">
    <property type="entry name" value="MetI-like"/>
    <property type="match status" value="1"/>
</dbReference>
<evidence type="ECO:0000256" key="4">
    <source>
        <dbReference type="ARBA" id="ARBA00022692"/>
    </source>
</evidence>
<keyword evidence="5 7" id="KW-1133">Transmembrane helix</keyword>
<feature type="transmembrane region" description="Helical" evidence="7">
    <location>
        <begin position="31"/>
        <end position="52"/>
    </location>
</feature>
<keyword evidence="3" id="KW-1003">Cell membrane</keyword>
<keyword evidence="4 7" id="KW-0812">Transmembrane</keyword>
<name>A0A0F7W8H2_STRLW</name>
<dbReference type="InterPro" id="IPR000515">
    <property type="entry name" value="MetI-like"/>
</dbReference>
<evidence type="ECO:0000256" key="7">
    <source>
        <dbReference type="RuleBase" id="RU363032"/>
    </source>
</evidence>
<gene>
    <name evidence="10" type="primary">sle_61350</name>
</gene>
<keyword evidence="6 7" id="KW-0472">Membrane</keyword>
<organism evidence="10 11">
    <name type="scientific">Streptomyces leeuwenhoekii</name>
    <dbReference type="NCBI Taxonomy" id="1437453"/>
    <lineage>
        <taxon>Bacteria</taxon>
        <taxon>Bacillati</taxon>
        <taxon>Actinomycetota</taxon>
        <taxon>Actinomycetes</taxon>
        <taxon>Kitasatosporales</taxon>
        <taxon>Streptomycetaceae</taxon>
        <taxon>Streptomyces</taxon>
    </lineage>
</organism>
<feature type="region of interest" description="Disordered" evidence="8">
    <location>
        <begin position="1"/>
        <end position="25"/>
    </location>
</feature>
<comment type="similarity">
    <text evidence="7">Belongs to the binding-protein-dependent transport system permease family.</text>
</comment>
<feature type="compositionally biased region" description="Polar residues" evidence="8">
    <location>
        <begin position="1"/>
        <end position="13"/>
    </location>
</feature>
<dbReference type="Gene3D" id="1.10.3720.10">
    <property type="entry name" value="MetI-like"/>
    <property type="match status" value="1"/>
</dbReference>
<feature type="transmembrane region" description="Helical" evidence="7">
    <location>
        <begin position="129"/>
        <end position="150"/>
    </location>
</feature>
<keyword evidence="2 7" id="KW-0813">Transport</keyword>
<dbReference type="PROSITE" id="PS50928">
    <property type="entry name" value="ABC_TM1"/>
    <property type="match status" value="1"/>
</dbReference>
<dbReference type="CDD" id="cd06261">
    <property type="entry name" value="TM_PBP2"/>
    <property type="match status" value="1"/>
</dbReference>
<evidence type="ECO:0000256" key="1">
    <source>
        <dbReference type="ARBA" id="ARBA00004651"/>
    </source>
</evidence>
<dbReference type="PANTHER" id="PTHR43744:SF12">
    <property type="entry name" value="ABC TRANSPORTER PERMEASE PROTEIN MG189-RELATED"/>
    <property type="match status" value="1"/>
</dbReference>
<dbReference type="KEGG" id="sle:sle_61350"/>
<dbReference type="RefSeq" id="WP_047122182.1">
    <property type="nucleotide sequence ID" value="NZ_AZSD01000146.1"/>
</dbReference>
<reference evidence="10 11" key="1">
    <citation type="submission" date="2015-02" db="EMBL/GenBank/DDBJ databases">
        <authorList>
            <person name="Gomez-Escribano P.J."/>
        </authorList>
    </citation>
    <scope>NUCLEOTIDE SEQUENCE [LARGE SCALE GENOMIC DNA]</scope>
    <source>
        <strain evidence="11">C34 (DSM 42122 / NRRL B-24963)</strain>
    </source>
</reference>
<evidence type="ECO:0000256" key="2">
    <source>
        <dbReference type="ARBA" id="ARBA00022448"/>
    </source>
</evidence>
<dbReference type="PANTHER" id="PTHR43744">
    <property type="entry name" value="ABC TRANSPORTER PERMEASE PROTEIN MG189-RELATED-RELATED"/>
    <property type="match status" value="1"/>
</dbReference>
<evidence type="ECO:0000256" key="3">
    <source>
        <dbReference type="ARBA" id="ARBA00022475"/>
    </source>
</evidence>
<sequence>MTAQLLESRSVAESTGGGAAGRSRHRPRKGLLTALLWFCTAYFLLPIVWLAISATKSNAGLFDSFGLWFDDEISLWENLQTLFTFDDGLFGRWMLNSAYYCVVAAAGAALLCTMAGYAFAKYRFPGDRILFSVALGAIMIPTSALALPQYLLFSNYQLTNSALAVILPALASPIGVFIMRVYAADAVPESLLEAARMDGAGEFRIFATIALRLLTPGTVTVFLFALVSSWNNYLLPLLMIRSRELYPVTVGLAHLSGQSNSGTGAEVQFSTVITGSLVSIVPLVLAFLYLQRYWQHGLTAGSVKA</sequence>
<dbReference type="AlphaFoldDB" id="A0A0F7W8H2"/>
<dbReference type="Pfam" id="PF00528">
    <property type="entry name" value="BPD_transp_1"/>
    <property type="match status" value="1"/>
</dbReference>